<reference evidence="4" key="1">
    <citation type="submission" date="2025-08" db="UniProtKB">
        <authorList>
            <consortium name="RefSeq"/>
        </authorList>
    </citation>
    <scope>IDENTIFICATION</scope>
    <source>
        <strain evidence="4">Ishihara</strain>
        <tissue evidence="4">Whole body</tissue>
    </source>
</reference>
<feature type="compositionally biased region" description="Low complexity" evidence="1">
    <location>
        <begin position="253"/>
        <end position="263"/>
    </location>
</feature>
<proteinExistence type="predicted"/>
<gene>
    <name evidence="4" type="primary">LOC111362822</name>
</gene>
<dbReference type="OrthoDB" id="8881252at2759"/>
<dbReference type="Pfam" id="PF10545">
    <property type="entry name" value="MADF_DNA_bdg"/>
    <property type="match status" value="1"/>
</dbReference>
<dbReference type="Proteomes" id="UP000301870">
    <property type="component" value="Unplaced"/>
</dbReference>
<dbReference type="KEGG" id="sliu:111362822"/>
<protein>
    <submittedName>
        <fullName evidence="4">Leiomodin-2-like</fullName>
    </submittedName>
</protein>
<evidence type="ECO:0000313" key="3">
    <source>
        <dbReference type="Proteomes" id="UP000301870"/>
    </source>
</evidence>
<organism evidence="3 4">
    <name type="scientific">Spodoptera litura</name>
    <name type="common">Asian cotton leafworm</name>
    <dbReference type="NCBI Taxonomy" id="69820"/>
    <lineage>
        <taxon>Eukaryota</taxon>
        <taxon>Metazoa</taxon>
        <taxon>Ecdysozoa</taxon>
        <taxon>Arthropoda</taxon>
        <taxon>Hexapoda</taxon>
        <taxon>Insecta</taxon>
        <taxon>Pterygota</taxon>
        <taxon>Neoptera</taxon>
        <taxon>Endopterygota</taxon>
        <taxon>Lepidoptera</taxon>
        <taxon>Glossata</taxon>
        <taxon>Ditrysia</taxon>
        <taxon>Noctuoidea</taxon>
        <taxon>Noctuidae</taxon>
        <taxon>Amphipyrinae</taxon>
        <taxon>Spodoptera</taxon>
    </lineage>
</organism>
<dbReference type="PANTHER" id="PTHR21505">
    <property type="entry name" value="MADF DOMAIN-CONTAINING PROTEIN-RELATED"/>
    <property type="match status" value="1"/>
</dbReference>
<feature type="region of interest" description="Disordered" evidence="1">
    <location>
        <begin position="253"/>
        <end position="276"/>
    </location>
</feature>
<accession>A0A9J7EUN3</accession>
<name>A0A9J7EUN3_SPOLT</name>
<feature type="region of interest" description="Disordered" evidence="1">
    <location>
        <begin position="63"/>
        <end position="82"/>
    </location>
</feature>
<dbReference type="GeneID" id="111362822"/>
<evidence type="ECO:0000259" key="2">
    <source>
        <dbReference type="PROSITE" id="PS51029"/>
    </source>
</evidence>
<dbReference type="PANTHER" id="PTHR21505:SF12">
    <property type="entry name" value="MADF DOMAIN-CONTAINING PROTEIN-RELATED"/>
    <property type="match status" value="1"/>
</dbReference>
<feature type="compositionally biased region" description="Pro residues" evidence="1">
    <location>
        <begin position="125"/>
        <end position="151"/>
    </location>
</feature>
<sequence length="295" mass="33356">MEVVWSNNQVSMLIELYQQRNILWDASNKDYKDKLKKNDAWADIAAELNMSQKEAETKMHILRSQFSREKKKLKSSKRTGSGAEEVIKSRWQWYDPLQFLLRGATTSGTSDTMGTDGSASTQPSNTPPTMPPPPPTSQLPLPPPPPPPPLPQSNNSKKRKCDENLNEMYEIMKSAKKKMEEPKDEFEIYGQYVASELKNVKNQRALLQAKYYINNILLQARMGNFDSKYFGGYQGYGDGWLGYGDGYRTTSSTSTYADASTPTQTPEPQVHTATGDELRFSNLDEIVSQLEDDTQ</sequence>
<dbReference type="InterPro" id="IPR006578">
    <property type="entry name" value="MADF-dom"/>
</dbReference>
<dbReference type="AlphaFoldDB" id="A0A9J7EUN3"/>
<evidence type="ECO:0000313" key="4">
    <source>
        <dbReference type="RefSeq" id="XP_022835336.1"/>
    </source>
</evidence>
<feature type="compositionally biased region" description="Low complexity" evidence="1">
    <location>
        <begin position="105"/>
        <end position="124"/>
    </location>
</feature>
<dbReference type="RefSeq" id="XP_022835336.1">
    <property type="nucleotide sequence ID" value="XM_022979568.1"/>
</dbReference>
<dbReference type="SMART" id="SM00595">
    <property type="entry name" value="MADF"/>
    <property type="match status" value="1"/>
</dbReference>
<keyword evidence="3" id="KW-1185">Reference proteome</keyword>
<evidence type="ECO:0000256" key="1">
    <source>
        <dbReference type="SAM" id="MobiDB-lite"/>
    </source>
</evidence>
<feature type="domain" description="MADF" evidence="2">
    <location>
        <begin position="12"/>
        <end position="105"/>
    </location>
</feature>
<dbReference type="PROSITE" id="PS51029">
    <property type="entry name" value="MADF"/>
    <property type="match status" value="1"/>
</dbReference>
<feature type="region of interest" description="Disordered" evidence="1">
    <location>
        <begin position="105"/>
        <end position="160"/>
    </location>
</feature>